<keyword evidence="3" id="KW-0813">Transport</keyword>
<evidence type="ECO:0000313" key="13">
    <source>
        <dbReference type="EMBL" id="EGV19276.1"/>
    </source>
</evidence>
<evidence type="ECO:0000259" key="12">
    <source>
        <dbReference type="Pfam" id="PF13609"/>
    </source>
</evidence>
<feature type="signal peptide" evidence="11">
    <location>
        <begin position="1"/>
        <end position="22"/>
    </location>
</feature>
<evidence type="ECO:0000256" key="2">
    <source>
        <dbReference type="ARBA" id="ARBA00011233"/>
    </source>
</evidence>
<reference evidence="13 14" key="1">
    <citation type="submission" date="2011-06" db="EMBL/GenBank/DDBJ databases">
        <title>The draft genome of Thiocapsa marina 5811.</title>
        <authorList>
            <consortium name="US DOE Joint Genome Institute (JGI-PGF)"/>
            <person name="Lucas S."/>
            <person name="Han J."/>
            <person name="Cheng J.-F."/>
            <person name="Goodwin L."/>
            <person name="Pitluck S."/>
            <person name="Peters L."/>
            <person name="Land M.L."/>
            <person name="Hauser L."/>
            <person name="Vogl K."/>
            <person name="Liu Z."/>
            <person name="Imhoff J."/>
            <person name="Thiel V."/>
            <person name="Frigaard N.-U."/>
            <person name="Bryant D."/>
            <person name="Woyke T.J."/>
        </authorList>
    </citation>
    <scope>NUCLEOTIDE SEQUENCE [LARGE SCALE GENOMIC DNA]</scope>
    <source>
        <strain evidence="13 14">5811</strain>
    </source>
</reference>
<comment type="subunit">
    <text evidence="2">Homotrimer.</text>
</comment>
<dbReference type="GO" id="GO:0009279">
    <property type="term" value="C:cell outer membrane"/>
    <property type="evidence" value="ECO:0007669"/>
    <property type="project" value="UniProtKB-SubCell"/>
</dbReference>
<dbReference type="RefSeq" id="WP_007192297.1">
    <property type="nucleotide sequence ID" value="NZ_AFWV01000004.1"/>
</dbReference>
<evidence type="ECO:0000256" key="1">
    <source>
        <dbReference type="ARBA" id="ARBA00004571"/>
    </source>
</evidence>
<dbReference type="GO" id="GO:0015288">
    <property type="term" value="F:porin activity"/>
    <property type="evidence" value="ECO:0007669"/>
    <property type="project" value="UniProtKB-KW"/>
</dbReference>
<evidence type="ECO:0000256" key="10">
    <source>
        <dbReference type="ARBA" id="ARBA00023237"/>
    </source>
</evidence>
<evidence type="ECO:0000256" key="8">
    <source>
        <dbReference type="ARBA" id="ARBA00023114"/>
    </source>
</evidence>
<keyword evidence="7" id="KW-0406">Ion transport</keyword>
<dbReference type="Gene3D" id="2.40.160.10">
    <property type="entry name" value="Porin"/>
    <property type="match status" value="1"/>
</dbReference>
<dbReference type="CDD" id="cd00342">
    <property type="entry name" value="gram_neg_porins"/>
    <property type="match status" value="1"/>
</dbReference>
<keyword evidence="4" id="KW-1134">Transmembrane beta strand</keyword>
<keyword evidence="6 11" id="KW-0732">Signal</keyword>
<dbReference type="Pfam" id="PF13609">
    <property type="entry name" value="Porin_4"/>
    <property type="match status" value="1"/>
</dbReference>
<keyword evidence="5" id="KW-0812">Transmembrane</keyword>
<dbReference type="OrthoDB" id="8173690at2"/>
<dbReference type="PANTHER" id="PTHR34501:SF9">
    <property type="entry name" value="MAJOR OUTER MEMBRANE PROTEIN P.IA"/>
    <property type="match status" value="1"/>
</dbReference>
<dbReference type="Proteomes" id="UP000005459">
    <property type="component" value="Unassembled WGS sequence"/>
</dbReference>
<organism evidence="13 14">
    <name type="scientific">Thiocapsa marina 5811</name>
    <dbReference type="NCBI Taxonomy" id="768671"/>
    <lineage>
        <taxon>Bacteria</taxon>
        <taxon>Pseudomonadati</taxon>
        <taxon>Pseudomonadota</taxon>
        <taxon>Gammaproteobacteria</taxon>
        <taxon>Chromatiales</taxon>
        <taxon>Chromatiaceae</taxon>
        <taxon>Thiocapsa</taxon>
    </lineage>
</organism>
<evidence type="ECO:0000256" key="3">
    <source>
        <dbReference type="ARBA" id="ARBA00022448"/>
    </source>
</evidence>
<dbReference type="InterPro" id="IPR002299">
    <property type="entry name" value="Porin_Neis"/>
</dbReference>
<proteinExistence type="predicted"/>
<dbReference type="InterPro" id="IPR050298">
    <property type="entry name" value="Gram-neg_bact_OMP"/>
</dbReference>
<keyword evidence="8" id="KW-0626">Porin</keyword>
<evidence type="ECO:0000256" key="7">
    <source>
        <dbReference type="ARBA" id="ARBA00023065"/>
    </source>
</evidence>
<dbReference type="AlphaFoldDB" id="F9U918"/>
<dbReference type="GO" id="GO:0046930">
    <property type="term" value="C:pore complex"/>
    <property type="evidence" value="ECO:0007669"/>
    <property type="project" value="UniProtKB-KW"/>
</dbReference>
<evidence type="ECO:0000313" key="14">
    <source>
        <dbReference type="Proteomes" id="UP000005459"/>
    </source>
</evidence>
<evidence type="ECO:0000256" key="11">
    <source>
        <dbReference type="SAM" id="SignalP"/>
    </source>
</evidence>
<keyword evidence="14" id="KW-1185">Reference proteome</keyword>
<gene>
    <name evidence="13" type="ORF">ThimaDRAFT_1420</name>
</gene>
<feature type="domain" description="Porin" evidence="12">
    <location>
        <begin position="9"/>
        <end position="408"/>
    </location>
</feature>
<dbReference type="SUPFAM" id="SSF56935">
    <property type="entry name" value="Porins"/>
    <property type="match status" value="1"/>
</dbReference>
<evidence type="ECO:0000256" key="5">
    <source>
        <dbReference type="ARBA" id="ARBA00022692"/>
    </source>
</evidence>
<protein>
    <submittedName>
        <fullName evidence="13">Porin Gram-negative type</fullName>
    </submittedName>
</protein>
<dbReference type="InterPro" id="IPR023614">
    <property type="entry name" value="Porin_dom_sf"/>
</dbReference>
<comment type="subcellular location">
    <subcellularLocation>
        <location evidence="1">Cell outer membrane</location>
        <topology evidence="1">Multi-pass membrane protein</topology>
    </subcellularLocation>
</comment>
<feature type="chain" id="PRO_5003394272" evidence="11">
    <location>
        <begin position="23"/>
        <end position="428"/>
    </location>
</feature>
<dbReference type="InterPro" id="IPR033900">
    <property type="entry name" value="Gram_neg_porin_domain"/>
</dbReference>
<dbReference type="PANTHER" id="PTHR34501">
    <property type="entry name" value="PROTEIN YDDL-RELATED"/>
    <property type="match status" value="1"/>
</dbReference>
<dbReference type="EMBL" id="AFWV01000004">
    <property type="protein sequence ID" value="EGV19276.1"/>
    <property type="molecule type" value="Genomic_DNA"/>
</dbReference>
<evidence type="ECO:0000256" key="4">
    <source>
        <dbReference type="ARBA" id="ARBA00022452"/>
    </source>
</evidence>
<keyword evidence="9" id="KW-0472">Membrane</keyword>
<dbReference type="PRINTS" id="PR00184">
    <property type="entry name" value="NEISSPPORIN"/>
</dbReference>
<sequence length="428" mass="45965">MNKKILSLAVAAALVAPGAAMAEAILYGKLNMSIDWADVTNVISQGSVFPGTIDPETGAQILPPIPDRDQNFQGWGLNGGGYIPGEGRANRIGLKGSEDLGNGLKAIYQVEFGIQMTEETRRLAATGSNNSPTMRNSFLGLAGEWGTFLVGRHDTPLKISTGKLDLFSDTMADYNGTVGFQDLRVDNAVAYISPSLAGFQLMGAVHAGGGSTVTTQDGNIFADSIAEGWSVAGIYSNGPFYLSAAYEALGNDLYMDSTTVLLGDPIAIDPVTGEPIANPNFVGDDFSKWRIGLGLLDWNGFTLTAIYENQDNLPAGQLWAQNGGVGFPVPEKRELWQVQAGYAFGNNMVKAMYGSGNNDNDFEASFDNVDTFKNSLEGDYYTWAIGFDHNFSKRTKAYVLYTQVDSDDADVINGSQWDGFSLGMMHSF</sequence>
<accession>F9U918</accession>
<evidence type="ECO:0000256" key="6">
    <source>
        <dbReference type="ARBA" id="ARBA00022729"/>
    </source>
</evidence>
<evidence type="ECO:0000256" key="9">
    <source>
        <dbReference type="ARBA" id="ARBA00023136"/>
    </source>
</evidence>
<name>F9U918_9GAMM</name>
<dbReference type="eggNOG" id="COG3203">
    <property type="taxonomic scope" value="Bacteria"/>
</dbReference>
<keyword evidence="10" id="KW-0998">Cell outer membrane</keyword>
<dbReference type="GO" id="GO:0006811">
    <property type="term" value="P:monoatomic ion transport"/>
    <property type="evidence" value="ECO:0007669"/>
    <property type="project" value="UniProtKB-KW"/>
</dbReference>
<dbReference type="STRING" id="768671.ThimaDRAFT_1420"/>